<dbReference type="InterPro" id="IPR019734">
    <property type="entry name" value="TPR_rpt"/>
</dbReference>
<organism evidence="2 3">
    <name type="scientific">Anaerostipes amylophilus</name>
    <dbReference type="NCBI Taxonomy" id="2981779"/>
    <lineage>
        <taxon>Bacteria</taxon>
        <taxon>Bacillati</taxon>
        <taxon>Bacillota</taxon>
        <taxon>Clostridia</taxon>
        <taxon>Lachnospirales</taxon>
        <taxon>Lachnospiraceae</taxon>
        <taxon>Anaerostipes</taxon>
    </lineage>
</organism>
<dbReference type="RefSeq" id="WP_349110881.1">
    <property type="nucleotide sequence ID" value="NZ_JBBNIN010000009.1"/>
</dbReference>
<evidence type="ECO:0000313" key="3">
    <source>
        <dbReference type="Proteomes" id="UP001482154"/>
    </source>
</evidence>
<comment type="caution">
    <text evidence="2">The sequence shown here is derived from an EMBL/GenBank/DDBJ whole genome shotgun (WGS) entry which is preliminary data.</text>
</comment>
<dbReference type="PROSITE" id="PS50005">
    <property type="entry name" value="TPR"/>
    <property type="match status" value="1"/>
</dbReference>
<keyword evidence="1" id="KW-0802">TPR repeat</keyword>
<gene>
    <name evidence="2" type="ORF">AAAU51_07530</name>
</gene>
<keyword evidence="3" id="KW-1185">Reference proteome</keyword>
<evidence type="ECO:0000313" key="2">
    <source>
        <dbReference type="EMBL" id="MEQ2711019.1"/>
    </source>
</evidence>
<dbReference type="InterPro" id="IPR011990">
    <property type="entry name" value="TPR-like_helical_dom_sf"/>
</dbReference>
<proteinExistence type="predicted"/>
<evidence type="ECO:0000256" key="1">
    <source>
        <dbReference type="PROSITE-ProRule" id="PRU00339"/>
    </source>
</evidence>
<dbReference type="EMBL" id="JBBNIN010000009">
    <property type="protein sequence ID" value="MEQ2711019.1"/>
    <property type="molecule type" value="Genomic_DNA"/>
</dbReference>
<protein>
    <submittedName>
        <fullName evidence="2">Tetratricopeptide repeat protein</fullName>
    </submittedName>
</protein>
<sequence length="266" mass="31873">MSKIVLCETKPAKTAYTIHKINRSFQSYEELCWLLEHYLIFFLSEGIDRSLKNYLKEYLNLEIKSEDAVQQVKEIINFQNYFTADEKIQFQQKMRTTYLYSAAKKQKLLADMYLKHHLYLMALTSYQKLEMVSGKLNPNEQMHVWYHMGLCQSRMFCFDEAKESFRKALMLKPEKQIQEAYFMISYLSGDEKSFVEDGKAVSFDEEHCKTIYENLKECEKEIFEKEQFDKLAKIDYHRKKADKSMTRRLVKTTLGKWKDEYKAEII</sequence>
<name>A0ABV1IUZ1_9FIRM</name>
<dbReference type="Proteomes" id="UP001482154">
    <property type="component" value="Unassembled WGS sequence"/>
</dbReference>
<dbReference type="SUPFAM" id="SSF48452">
    <property type="entry name" value="TPR-like"/>
    <property type="match status" value="1"/>
</dbReference>
<dbReference type="SMART" id="SM00028">
    <property type="entry name" value="TPR"/>
    <property type="match status" value="2"/>
</dbReference>
<dbReference type="Gene3D" id="1.25.40.10">
    <property type="entry name" value="Tetratricopeptide repeat domain"/>
    <property type="match status" value="1"/>
</dbReference>
<reference evidence="2 3" key="1">
    <citation type="submission" date="2024-04" db="EMBL/GenBank/DDBJ databases">
        <title>Human intestinal bacterial collection.</title>
        <authorList>
            <person name="Pauvert C."/>
            <person name="Hitch T.C.A."/>
            <person name="Clavel T."/>
        </authorList>
    </citation>
    <scope>NUCLEOTIDE SEQUENCE [LARGE SCALE GENOMIC DNA]</scope>
    <source>
        <strain evidence="2 3">CLA-AA-H249</strain>
    </source>
</reference>
<accession>A0ABV1IUZ1</accession>
<feature type="repeat" description="TPR" evidence="1">
    <location>
        <begin position="142"/>
        <end position="175"/>
    </location>
</feature>